<reference evidence="18" key="2">
    <citation type="submission" date="2018-03" db="EMBL/GenBank/DDBJ databases">
        <title>The Triticum urartu genome reveals the dynamic nature of wheat genome evolution.</title>
        <authorList>
            <person name="Ling H."/>
            <person name="Ma B."/>
            <person name="Shi X."/>
            <person name="Liu H."/>
            <person name="Dong L."/>
            <person name="Sun H."/>
            <person name="Cao Y."/>
            <person name="Gao Q."/>
            <person name="Zheng S."/>
            <person name="Li Y."/>
            <person name="Yu Y."/>
            <person name="Du H."/>
            <person name="Qi M."/>
            <person name="Li Y."/>
            <person name="Yu H."/>
            <person name="Cui Y."/>
            <person name="Wang N."/>
            <person name="Chen C."/>
            <person name="Wu H."/>
            <person name="Zhao Y."/>
            <person name="Zhang J."/>
            <person name="Li Y."/>
            <person name="Zhou W."/>
            <person name="Zhang B."/>
            <person name="Hu W."/>
            <person name="Eijk M."/>
            <person name="Tang J."/>
            <person name="Witsenboer H."/>
            <person name="Zhao S."/>
            <person name="Li Z."/>
            <person name="Zhang A."/>
            <person name="Wang D."/>
            <person name="Liang C."/>
        </authorList>
    </citation>
    <scope>NUCLEOTIDE SEQUENCE [LARGE SCALE GENOMIC DNA]</scope>
    <source>
        <strain evidence="18">cv. G1812</strain>
    </source>
</reference>
<dbReference type="PIRSF" id="PIRSF037090">
    <property type="entry name" value="Iontro_Glu-like_rcpt_pln"/>
    <property type="match status" value="1"/>
</dbReference>
<keyword evidence="12 15" id="KW-1071">Ligand-gated ion channel</keyword>
<dbReference type="CDD" id="cd13686">
    <property type="entry name" value="GluR_Plant"/>
    <property type="match status" value="1"/>
</dbReference>
<feature type="domain" description="Ionotropic glutamate receptor C-terminal" evidence="17">
    <location>
        <begin position="466"/>
        <end position="810"/>
    </location>
</feature>
<proteinExistence type="inferred from homology"/>
<dbReference type="InterPro" id="IPR015683">
    <property type="entry name" value="Ionotropic_Glu_rcpt"/>
</dbReference>
<dbReference type="EnsemblPlants" id="TuG1812G0500002499.01.T01">
    <property type="protein sequence ID" value="TuG1812G0500002499.01.T01"/>
    <property type="gene ID" value="TuG1812G0500002499.01"/>
</dbReference>
<dbReference type="InterPro" id="IPR001320">
    <property type="entry name" value="Iontro_rcpt_C"/>
</dbReference>
<comment type="function">
    <text evidence="14">Glutamate-gated receptor that probably acts as a non-selective cation channel. May be involved in light-signal transduction and calcium homeostasis via the regulation of calcium influx into cells.</text>
</comment>
<keyword evidence="4 15" id="KW-0813">Transport</keyword>
<keyword evidence="11" id="KW-0325">Glycoprotein</keyword>
<evidence type="ECO:0000256" key="6">
    <source>
        <dbReference type="ARBA" id="ARBA00022729"/>
    </source>
</evidence>
<dbReference type="FunFam" id="1.10.287.70:FF:000037">
    <property type="entry name" value="Glutamate receptor"/>
    <property type="match status" value="1"/>
</dbReference>
<evidence type="ECO:0000256" key="2">
    <source>
        <dbReference type="ARBA" id="ARBA00008685"/>
    </source>
</evidence>
<evidence type="ECO:0000256" key="15">
    <source>
        <dbReference type="PIRNR" id="PIRNR037090"/>
    </source>
</evidence>
<evidence type="ECO:0000256" key="8">
    <source>
        <dbReference type="ARBA" id="ARBA00023065"/>
    </source>
</evidence>
<evidence type="ECO:0000313" key="18">
    <source>
        <dbReference type="EnsemblPlants" id="TuG1812G0500002499.01.T01"/>
    </source>
</evidence>
<dbReference type="FunFam" id="3.40.190.10:FF:000396">
    <property type="entry name" value="Glutamate receptor"/>
    <property type="match status" value="1"/>
</dbReference>
<evidence type="ECO:0000256" key="11">
    <source>
        <dbReference type="ARBA" id="ARBA00023180"/>
    </source>
</evidence>
<evidence type="ECO:0000259" key="17">
    <source>
        <dbReference type="SMART" id="SM00079"/>
    </source>
</evidence>
<evidence type="ECO:0000256" key="13">
    <source>
        <dbReference type="ARBA" id="ARBA00023303"/>
    </source>
</evidence>
<keyword evidence="6" id="KW-0732">Signal</keyword>
<dbReference type="SMART" id="SM00079">
    <property type="entry name" value="PBPe"/>
    <property type="match status" value="1"/>
</dbReference>
<protein>
    <recommendedName>
        <fullName evidence="15">Glutamate receptor</fullName>
    </recommendedName>
</protein>
<feature type="transmembrane region" description="Helical" evidence="16">
    <location>
        <begin position="654"/>
        <end position="672"/>
    </location>
</feature>
<dbReference type="FunFam" id="3.40.190.10:FF:000039">
    <property type="entry name" value="Glutamate receptor"/>
    <property type="match status" value="1"/>
</dbReference>
<keyword evidence="9 15" id="KW-0472">Membrane</keyword>
<comment type="subunit">
    <text evidence="3">May form heteromers.</text>
</comment>
<evidence type="ECO:0000256" key="5">
    <source>
        <dbReference type="ARBA" id="ARBA00022692"/>
    </source>
</evidence>
<dbReference type="Proteomes" id="UP000015106">
    <property type="component" value="Chromosome 5"/>
</dbReference>
<dbReference type="Pfam" id="PF01094">
    <property type="entry name" value="ANF_receptor"/>
    <property type="match status" value="1"/>
</dbReference>
<evidence type="ECO:0000256" key="10">
    <source>
        <dbReference type="ARBA" id="ARBA00023170"/>
    </source>
</evidence>
<comment type="subcellular location">
    <subcellularLocation>
        <location evidence="1">Membrane</location>
        <topology evidence="1">Multi-pass membrane protein</topology>
    </subcellularLocation>
</comment>
<dbReference type="Gene3D" id="3.40.190.10">
    <property type="entry name" value="Periplasmic binding protein-like II"/>
    <property type="match status" value="2"/>
</dbReference>
<dbReference type="GO" id="GO:0016020">
    <property type="term" value="C:membrane"/>
    <property type="evidence" value="ECO:0007669"/>
    <property type="project" value="UniProtKB-SubCell"/>
</dbReference>
<evidence type="ECO:0000256" key="12">
    <source>
        <dbReference type="ARBA" id="ARBA00023286"/>
    </source>
</evidence>
<keyword evidence="7 16" id="KW-1133">Transmembrane helix</keyword>
<dbReference type="SUPFAM" id="SSF53822">
    <property type="entry name" value="Periplasmic binding protein-like I"/>
    <property type="match status" value="1"/>
</dbReference>
<name>A0A8R7QI05_TRIUA</name>
<dbReference type="InterPro" id="IPR001828">
    <property type="entry name" value="ANF_lig-bd_rcpt"/>
</dbReference>
<evidence type="ECO:0000256" key="3">
    <source>
        <dbReference type="ARBA" id="ARBA00011095"/>
    </source>
</evidence>
<sequence length="945" mass="102599">MPCSLPPLLHLAMAGHARARPYLPFILVGLAASFTVTSRAQPTEVKVGLIIDAESPVGKVARTTIPMALEDFYAAFPNSSARVRILQRDSGGDVVVAASAALQLMTSQGARAILGPQSSVEAAFVADLATRAEVPVVSFSATSPSVSPASAGFFVRAALSDAAQAGAVAALATHFGWRRVVPIYQDDDYGAAFVPFLVDALADARAEVPYRCALPEGAAHDAIAAELYRMESEQTRVFVLHTRPGLAKKVFAAAAEAGMTGAGYAWIITDGLTGLVGFVDPPQGVIGLAPYVPTTPRLREVKRRWVRRYMRDHPQDEPEHAVVGCYAVWAYDAAWAVASAAERLSSGDLSSPPGLVGGKGGPTDISGLGKSRSGEKLLRAINDTTFEGLGGRFELIDGELAVPACRVLNIDDGKAKGIGFWTPRHGLSRHVGRGSSKAGGELSPFIWPGESTVRPSGWAQPTSAAKLRVAVPGRIPRSYRAIMHIDVDPVTNRTTAGGFVIEAFEAAVRLLPYALPFDYVKADPMPYDHLAQAVNNGTYDALVADMTITAKRSEHVDFTMPFIATSITMIVPLHDQRSSNKWTWVFLKPLRYDLWLVSAAFFIFTGFVVWAIERRDNERFGGTQSNQAGTMLYFGFSTLVFTHNEKVKSNLSRLVVVVWVFVVLILQSSYTASLTSLLTVPQIGPTIVDYRTLLLGTEKVGILNNSFTPQVINQSGLPQDRVVRYPKAESFQEALLNGSIGAVIDETPYLNIFLQTYRDNFTVTGQPNMTGGFAFAFPRGSPYVKDLSQAILNLTESGEMNRIERKWLSDQDDHRSQGGGPFTTNHLNFSSFRSLFVITGATSLICLTIHLAFFHKEGYWLPLPQIMSRPSWKVRLRMLVKHFDRKVYSETMPGRNQNDVGAVASPHTSDHVSIVGRLPCAPHTNEGSVEMATQTTSEIEPVADG</sequence>
<evidence type="ECO:0000313" key="19">
    <source>
        <dbReference type="Proteomes" id="UP000015106"/>
    </source>
</evidence>
<dbReference type="AlphaFoldDB" id="A0A8R7QI05"/>
<dbReference type="Gene3D" id="3.40.50.2300">
    <property type="match status" value="3"/>
</dbReference>
<dbReference type="GO" id="GO:0015276">
    <property type="term" value="F:ligand-gated monoatomic ion channel activity"/>
    <property type="evidence" value="ECO:0007669"/>
    <property type="project" value="InterPro"/>
</dbReference>
<dbReference type="SUPFAM" id="SSF53850">
    <property type="entry name" value="Periplasmic binding protein-like II"/>
    <property type="match status" value="1"/>
</dbReference>
<keyword evidence="5 16" id="KW-0812">Transmembrane</keyword>
<dbReference type="Gramene" id="TuG1812G0500002499.01.T01">
    <property type="protein sequence ID" value="TuG1812G0500002499.01.T01"/>
    <property type="gene ID" value="TuG1812G0500002499.01"/>
</dbReference>
<evidence type="ECO:0000256" key="1">
    <source>
        <dbReference type="ARBA" id="ARBA00004141"/>
    </source>
</evidence>
<feature type="transmembrane region" description="Helical" evidence="16">
    <location>
        <begin position="594"/>
        <end position="612"/>
    </location>
</feature>
<dbReference type="PANTHER" id="PTHR34836:SF1">
    <property type="entry name" value="OS09G0428600 PROTEIN"/>
    <property type="match status" value="1"/>
</dbReference>
<comment type="function">
    <text evidence="15">Glutamate-gated receptor that probably acts as non-selective cation channel.</text>
</comment>
<accession>A0A8R7QI05</accession>
<keyword evidence="8 15" id="KW-0406">Ion transport</keyword>
<dbReference type="InterPro" id="IPR028082">
    <property type="entry name" value="Peripla_BP_I"/>
</dbReference>
<dbReference type="Gene3D" id="1.10.287.70">
    <property type="match status" value="1"/>
</dbReference>
<evidence type="ECO:0000256" key="9">
    <source>
        <dbReference type="ARBA" id="ARBA00023136"/>
    </source>
</evidence>
<comment type="similarity">
    <text evidence="2 15">Belongs to the glutamate-gated ion channel (TC 1.A.10.1) family.</text>
</comment>
<reference evidence="18" key="3">
    <citation type="submission" date="2022-06" db="UniProtKB">
        <authorList>
            <consortium name="EnsemblPlants"/>
        </authorList>
    </citation>
    <scope>IDENTIFICATION</scope>
</reference>
<keyword evidence="19" id="KW-1185">Reference proteome</keyword>
<reference evidence="19" key="1">
    <citation type="journal article" date="2013" name="Nature">
        <title>Draft genome of the wheat A-genome progenitor Triticum urartu.</title>
        <authorList>
            <person name="Ling H.Q."/>
            <person name="Zhao S."/>
            <person name="Liu D."/>
            <person name="Wang J."/>
            <person name="Sun H."/>
            <person name="Zhang C."/>
            <person name="Fan H."/>
            <person name="Li D."/>
            <person name="Dong L."/>
            <person name="Tao Y."/>
            <person name="Gao C."/>
            <person name="Wu H."/>
            <person name="Li Y."/>
            <person name="Cui Y."/>
            <person name="Guo X."/>
            <person name="Zheng S."/>
            <person name="Wang B."/>
            <person name="Yu K."/>
            <person name="Liang Q."/>
            <person name="Yang W."/>
            <person name="Lou X."/>
            <person name="Chen J."/>
            <person name="Feng M."/>
            <person name="Jian J."/>
            <person name="Zhang X."/>
            <person name="Luo G."/>
            <person name="Jiang Y."/>
            <person name="Liu J."/>
            <person name="Wang Z."/>
            <person name="Sha Y."/>
            <person name="Zhang B."/>
            <person name="Wu H."/>
            <person name="Tang D."/>
            <person name="Shen Q."/>
            <person name="Xue P."/>
            <person name="Zou S."/>
            <person name="Wang X."/>
            <person name="Liu X."/>
            <person name="Wang F."/>
            <person name="Yang Y."/>
            <person name="An X."/>
            <person name="Dong Z."/>
            <person name="Zhang K."/>
            <person name="Zhang X."/>
            <person name="Luo M.C."/>
            <person name="Dvorak J."/>
            <person name="Tong Y."/>
            <person name="Wang J."/>
            <person name="Yang H."/>
            <person name="Li Z."/>
            <person name="Wang D."/>
            <person name="Zhang A."/>
            <person name="Wang J."/>
        </authorList>
    </citation>
    <scope>NUCLEOTIDE SEQUENCE</scope>
    <source>
        <strain evidence="19">cv. G1812</strain>
    </source>
</reference>
<evidence type="ECO:0000256" key="4">
    <source>
        <dbReference type="ARBA" id="ARBA00022448"/>
    </source>
</evidence>
<evidence type="ECO:0000256" key="16">
    <source>
        <dbReference type="SAM" id="Phobius"/>
    </source>
</evidence>
<dbReference type="InterPro" id="IPR017103">
    <property type="entry name" value="Iontropic_Glu_rcpt_pln"/>
</dbReference>
<keyword evidence="10 15" id="KW-0675">Receptor</keyword>
<evidence type="ECO:0000256" key="7">
    <source>
        <dbReference type="ARBA" id="ARBA00022989"/>
    </source>
</evidence>
<dbReference type="FunFam" id="3.40.50.2300:FF:000188">
    <property type="entry name" value="Glutamate receptor"/>
    <property type="match status" value="1"/>
</dbReference>
<dbReference type="Pfam" id="PF00060">
    <property type="entry name" value="Lig_chan"/>
    <property type="match status" value="1"/>
</dbReference>
<organism evidence="18 19">
    <name type="scientific">Triticum urartu</name>
    <name type="common">Red wild einkorn</name>
    <name type="synonym">Crithodium urartu</name>
    <dbReference type="NCBI Taxonomy" id="4572"/>
    <lineage>
        <taxon>Eukaryota</taxon>
        <taxon>Viridiplantae</taxon>
        <taxon>Streptophyta</taxon>
        <taxon>Embryophyta</taxon>
        <taxon>Tracheophyta</taxon>
        <taxon>Spermatophyta</taxon>
        <taxon>Magnoliopsida</taxon>
        <taxon>Liliopsida</taxon>
        <taxon>Poales</taxon>
        <taxon>Poaceae</taxon>
        <taxon>BOP clade</taxon>
        <taxon>Pooideae</taxon>
        <taxon>Triticodae</taxon>
        <taxon>Triticeae</taxon>
        <taxon>Triticinae</taxon>
        <taxon>Triticum</taxon>
    </lineage>
</organism>
<keyword evidence="13 15" id="KW-0407">Ion channel</keyword>
<dbReference type="PANTHER" id="PTHR34836">
    <property type="entry name" value="OS06G0188250 PROTEIN"/>
    <property type="match status" value="1"/>
</dbReference>
<evidence type="ECO:0000256" key="14">
    <source>
        <dbReference type="ARBA" id="ARBA00049638"/>
    </source>
</evidence>